<comment type="subcellular location">
    <subcellularLocation>
        <location evidence="1">Membrane</location>
        <topology evidence="1">Multi-pass membrane protein</topology>
    </subcellularLocation>
</comment>
<evidence type="ECO:0000313" key="7">
    <source>
        <dbReference type="EMBL" id="CAI5452699.1"/>
    </source>
</evidence>
<dbReference type="Proteomes" id="UP001152747">
    <property type="component" value="Unassembled WGS sequence"/>
</dbReference>
<evidence type="ECO:0000256" key="6">
    <source>
        <dbReference type="SAM" id="Phobius"/>
    </source>
</evidence>
<protein>
    <submittedName>
        <fullName evidence="7">Uncharacterized protein</fullName>
    </submittedName>
</protein>
<evidence type="ECO:0000256" key="2">
    <source>
        <dbReference type="ARBA" id="ARBA00006803"/>
    </source>
</evidence>
<evidence type="ECO:0000256" key="3">
    <source>
        <dbReference type="ARBA" id="ARBA00022692"/>
    </source>
</evidence>
<name>A0A9P1IYW8_9PELO</name>
<proteinExistence type="inferred from homology"/>
<sequence>MFFFLKFYNRRLQKLLKTGKLTVSNSLTARYQIEENIKFLNIATTVVICIAILSTSFLFLRFAEFLRLIDQRTIHIFLKIICLLNPLFLIPAVLSSISEWRYPFLQLFFPFMKKARKTTGKVNTIATGVLYFQQLDASWQ</sequence>
<dbReference type="GO" id="GO:0016020">
    <property type="term" value="C:membrane"/>
    <property type="evidence" value="ECO:0007669"/>
    <property type="project" value="UniProtKB-SubCell"/>
</dbReference>
<dbReference type="AlphaFoldDB" id="A0A9P1IYW8"/>
<keyword evidence="4 6" id="KW-1133">Transmembrane helix</keyword>
<organism evidence="7 8">
    <name type="scientific">Caenorhabditis angaria</name>
    <dbReference type="NCBI Taxonomy" id="860376"/>
    <lineage>
        <taxon>Eukaryota</taxon>
        <taxon>Metazoa</taxon>
        <taxon>Ecdysozoa</taxon>
        <taxon>Nematoda</taxon>
        <taxon>Chromadorea</taxon>
        <taxon>Rhabditida</taxon>
        <taxon>Rhabditina</taxon>
        <taxon>Rhabditomorpha</taxon>
        <taxon>Rhabditoidea</taxon>
        <taxon>Rhabditidae</taxon>
        <taxon>Peloderinae</taxon>
        <taxon>Caenorhabditis</taxon>
    </lineage>
</organism>
<evidence type="ECO:0000256" key="1">
    <source>
        <dbReference type="ARBA" id="ARBA00004141"/>
    </source>
</evidence>
<keyword evidence="5 6" id="KW-0472">Membrane</keyword>
<comment type="similarity">
    <text evidence="2">Belongs to the nematode receptor-like protein sre family.</text>
</comment>
<dbReference type="GO" id="GO:0007606">
    <property type="term" value="P:sensory perception of chemical stimulus"/>
    <property type="evidence" value="ECO:0007669"/>
    <property type="project" value="InterPro"/>
</dbReference>
<keyword evidence="3 6" id="KW-0812">Transmembrane</keyword>
<evidence type="ECO:0000256" key="5">
    <source>
        <dbReference type="ARBA" id="ARBA00023136"/>
    </source>
</evidence>
<evidence type="ECO:0000256" key="4">
    <source>
        <dbReference type="ARBA" id="ARBA00022989"/>
    </source>
</evidence>
<dbReference type="PANTHER" id="PTHR23128:SF132">
    <property type="entry name" value="SERPENTINE RECEPTOR, CLASS E (EPSILON)-RELATED"/>
    <property type="match status" value="1"/>
</dbReference>
<feature type="transmembrane region" description="Helical" evidence="6">
    <location>
        <begin position="74"/>
        <end position="94"/>
    </location>
</feature>
<reference evidence="7" key="1">
    <citation type="submission" date="2022-11" db="EMBL/GenBank/DDBJ databases">
        <authorList>
            <person name="Kikuchi T."/>
        </authorList>
    </citation>
    <scope>NUCLEOTIDE SEQUENCE</scope>
    <source>
        <strain evidence="7">PS1010</strain>
    </source>
</reference>
<dbReference type="Pfam" id="PF03125">
    <property type="entry name" value="Sre"/>
    <property type="match status" value="1"/>
</dbReference>
<dbReference type="EMBL" id="CANHGI010000005">
    <property type="protein sequence ID" value="CAI5452699.1"/>
    <property type="molecule type" value="Genomic_DNA"/>
</dbReference>
<dbReference type="PANTHER" id="PTHR23128">
    <property type="entry name" value="SERPENTINE RECEPTOR, CLASS E (EPSILON)-RELATED"/>
    <property type="match status" value="1"/>
</dbReference>
<keyword evidence="8" id="KW-1185">Reference proteome</keyword>
<gene>
    <name evidence="7" type="ORF">CAMP_LOCUS15336</name>
</gene>
<evidence type="ECO:0000313" key="8">
    <source>
        <dbReference type="Proteomes" id="UP001152747"/>
    </source>
</evidence>
<comment type="caution">
    <text evidence="7">The sequence shown here is derived from an EMBL/GenBank/DDBJ whole genome shotgun (WGS) entry which is preliminary data.</text>
</comment>
<feature type="transmembrane region" description="Helical" evidence="6">
    <location>
        <begin position="39"/>
        <end position="62"/>
    </location>
</feature>
<dbReference type="InterPro" id="IPR004151">
    <property type="entry name" value="7TM_GPCR_serpentine_rcpt_Sre"/>
</dbReference>
<accession>A0A9P1IYW8</accession>